<reference evidence="1" key="1">
    <citation type="submission" date="2020-05" db="EMBL/GenBank/DDBJ databases">
        <authorList>
            <person name="Chiriac C."/>
            <person name="Salcher M."/>
            <person name="Ghai R."/>
            <person name="Kavagutti S V."/>
        </authorList>
    </citation>
    <scope>NUCLEOTIDE SEQUENCE</scope>
</reference>
<proteinExistence type="predicted"/>
<gene>
    <name evidence="1" type="ORF">UFOPK3099_00969</name>
</gene>
<name>A0A6J6Z1Q8_9ZZZZ</name>
<accession>A0A6J6Z1Q8</accession>
<organism evidence="1">
    <name type="scientific">freshwater metagenome</name>
    <dbReference type="NCBI Taxonomy" id="449393"/>
    <lineage>
        <taxon>unclassified sequences</taxon>
        <taxon>metagenomes</taxon>
        <taxon>ecological metagenomes</taxon>
    </lineage>
</organism>
<evidence type="ECO:0000313" key="1">
    <source>
        <dbReference type="EMBL" id="CAB4814534.1"/>
    </source>
</evidence>
<dbReference type="AlphaFoldDB" id="A0A6J6Z1Q8"/>
<protein>
    <submittedName>
        <fullName evidence="1">Unannotated protein</fullName>
    </submittedName>
</protein>
<sequence length="94" mass="10353">MLVVLADELAFGGEFGQLVAVAAELFDRRFADLIRGAKFDRHQFAGTHVAISGLVVQAKSASCCFEVHRVCLSIRLLHRIAALRLSQNINTENE</sequence>
<dbReference type="EMBL" id="CAFAAV010000057">
    <property type="protein sequence ID" value="CAB4814534.1"/>
    <property type="molecule type" value="Genomic_DNA"/>
</dbReference>